<protein>
    <submittedName>
        <fullName evidence="1">26466_t:CDS:1</fullName>
    </submittedName>
</protein>
<keyword evidence="2" id="KW-1185">Reference proteome</keyword>
<evidence type="ECO:0000313" key="1">
    <source>
        <dbReference type="EMBL" id="CAG8808993.1"/>
    </source>
</evidence>
<sequence>KHNFSPESSSTVADVSVANPTAVPTSAVKFGPSISPFQPVQLNQEALDHKAQTGSLDKVETWESCALSEEDLEEAKDSREDPFGIISKILERVYKASGTSDVLVGEQGSSFSKGSRARVGKANNDRGNKKELLCMRENVIGVDLKGLDTEKGMFEVPEQRLRSTGGIENSRKVVNNTSKKPIRTLDVKQKCLVDRQDIGGCEIT</sequence>
<evidence type="ECO:0000313" key="2">
    <source>
        <dbReference type="Proteomes" id="UP000789901"/>
    </source>
</evidence>
<reference evidence="1 2" key="1">
    <citation type="submission" date="2021-06" db="EMBL/GenBank/DDBJ databases">
        <authorList>
            <person name="Kallberg Y."/>
            <person name="Tangrot J."/>
            <person name="Rosling A."/>
        </authorList>
    </citation>
    <scope>NUCLEOTIDE SEQUENCE [LARGE SCALE GENOMIC DNA]</scope>
    <source>
        <strain evidence="1 2">120-4 pot B 10/14</strain>
    </source>
</reference>
<feature type="non-terminal residue" evidence="1">
    <location>
        <position position="1"/>
    </location>
</feature>
<dbReference type="EMBL" id="CAJVQB010026635">
    <property type="protein sequence ID" value="CAG8808993.1"/>
    <property type="molecule type" value="Genomic_DNA"/>
</dbReference>
<accession>A0ABN7VZK7</accession>
<comment type="caution">
    <text evidence="1">The sequence shown here is derived from an EMBL/GenBank/DDBJ whole genome shotgun (WGS) entry which is preliminary data.</text>
</comment>
<name>A0ABN7VZK7_GIGMA</name>
<dbReference type="Proteomes" id="UP000789901">
    <property type="component" value="Unassembled WGS sequence"/>
</dbReference>
<proteinExistence type="predicted"/>
<gene>
    <name evidence="1" type="ORF">GMARGA_LOCUS24803</name>
</gene>
<organism evidence="1 2">
    <name type="scientific">Gigaspora margarita</name>
    <dbReference type="NCBI Taxonomy" id="4874"/>
    <lineage>
        <taxon>Eukaryota</taxon>
        <taxon>Fungi</taxon>
        <taxon>Fungi incertae sedis</taxon>
        <taxon>Mucoromycota</taxon>
        <taxon>Glomeromycotina</taxon>
        <taxon>Glomeromycetes</taxon>
        <taxon>Diversisporales</taxon>
        <taxon>Gigasporaceae</taxon>
        <taxon>Gigaspora</taxon>
    </lineage>
</organism>